<dbReference type="InParanoid" id="L2GWL2"/>
<dbReference type="OrthoDB" id="429467at2759"/>
<proteinExistence type="predicted"/>
<dbReference type="GeneID" id="19878324"/>
<evidence type="ECO:0000313" key="2">
    <source>
        <dbReference type="Proteomes" id="UP000011081"/>
    </source>
</evidence>
<dbReference type="RefSeq" id="XP_008073460.1">
    <property type="nucleotide sequence ID" value="XM_008075269.1"/>
</dbReference>
<dbReference type="AlphaFoldDB" id="L2GWL2"/>
<keyword evidence="2" id="KW-1185">Reference proteome</keyword>
<dbReference type="VEuPathDB" id="MicrosporidiaDB:VCUG_00437"/>
<dbReference type="Proteomes" id="UP000011081">
    <property type="component" value="Unassembled WGS sequence"/>
</dbReference>
<name>L2GWL2_VAVCU</name>
<gene>
    <name evidence="1" type="ORF">VCUG_00437</name>
</gene>
<sequence>MSLREKYDIFTKDEPLTKDSLCDLLSSCNRVPPPMDGLSSLPSTFEEFERLATSCREMNSRKDLLKHLVAFNKGSVCMEKEQFEKFLSIGEEYNEEYREELYKFINVKDDMINLEELVEQIIGEVDN</sequence>
<dbReference type="HOGENOM" id="CLU_1972016_0_0_1"/>
<evidence type="ECO:0000313" key="1">
    <source>
        <dbReference type="EMBL" id="ELA48014.1"/>
    </source>
</evidence>
<accession>L2GWL2</accession>
<organism evidence="1 2">
    <name type="scientific">Vavraia culicis (isolate floridensis)</name>
    <name type="common">Microsporidian parasite</name>
    <dbReference type="NCBI Taxonomy" id="948595"/>
    <lineage>
        <taxon>Eukaryota</taxon>
        <taxon>Fungi</taxon>
        <taxon>Fungi incertae sedis</taxon>
        <taxon>Microsporidia</taxon>
        <taxon>Pleistophoridae</taxon>
        <taxon>Vavraia</taxon>
    </lineage>
</organism>
<reference evidence="2" key="1">
    <citation type="submission" date="2011-03" db="EMBL/GenBank/DDBJ databases">
        <title>The genome sequence of Vavraia culicis strain floridensis.</title>
        <authorList>
            <consortium name="The Broad Institute Genome Sequencing Platform"/>
            <person name="Cuomo C."/>
            <person name="Becnel J."/>
            <person name="Sanscrainte N."/>
            <person name="Young S.K."/>
            <person name="Zeng Q."/>
            <person name="Gargeya S."/>
            <person name="Fitzgerald M."/>
            <person name="Haas B."/>
            <person name="Abouelleil A."/>
            <person name="Alvarado L."/>
            <person name="Arachchi H.M."/>
            <person name="Berlin A."/>
            <person name="Chapman S.B."/>
            <person name="Gearin G."/>
            <person name="Goldberg J."/>
            <person name="Griggs A."/>
            <person name="Gujja S."/>
            <person name="Hansen M."/>
            <person name="Heiman D."/>
            <person name="Howarth C."/>
            <person name="Larimer J."/>
            <person name="Lui A."/>
            <person name="MacDonald P.J.P."/>
            <person name="McCowen C."/>
            <person name="Montmayeur A."/>
            <person name="Murphy C."/>
            <person name="Neiman D."/>
            <person name="Pearson M."/>
            <person name="Priest M."/>
            <person name="Roberts A."/>
            <person name="Saif S."/>
            <person name="Shea T."/>
            <person name="Sisk P."/>
            <person name="Stolte C."/>
            <person name="Sykes S."/>
            <person name="Wortman J."/>
            <person name="Nusbaum C."/>
            <person name="Birren B."/>
        </authorList>
    </citation>
    <scope>NUCLEOTIDE SEQUENCE [LARGE SCALE GENOMIC DNA]</scope>
    <source>
        <strain evidence="2">floridensis</strain>
    </source>
</reference>
<dbReference type="EMBL" id="GL877408">
    <property type="protein sequence ID" value="ELA48014.1"/>
    <property type="molecule type" value="Genomic_DNA"/>
</dbReference>
<protein>
    <submittedName>
        <fullName evidence="1">Uncharacterized protein</fullName>
    </submittedName>
</protein>